<dbReference type="GO" id="GO:0006325">
    <property type="term" value="P:chromatin organization"/>
    <property type="evidence" value="ECO:0007669"/>
    <property type="project" value="UniProtKB-KW"/>
</dbReference>
<dbReference type="EMBL" id="UZAE01012231">
    <property type="protein sequence ID" value="VDO04113.1"/>
    <property type="molecule type" value="Genomic_DNA"/>
</dbReference>
<dbReference type="InterPro" id="IPR007747">
    <property type="entry name" value="Menin"/>
</dbReference>
<evidence type="ECO:0000256" key="6">
    <source>
        <dbReference type="ARBA" id="ARBA00023015"/>
    </source>
</evidence>
<dbReference type="WBParaSite" id="HNAJ_0000823701-mRNA-1">
    <property type="protein sequence ID" value="HNAJ_0000823701-mRNA-1"/>
    <property type="gene ID" value="HNAJ_0000823701"/>
</dbReference>
<evidence type="ECO:0000256" key="1">
    <source>
        <dbReference type="ARBA" id="ARBA00004123"/>
    </source>
</evidence>
<dbReference type="GO" id="GO:0045786">
    <property type="term" value="P:negative regulation of cell cycle"/>
    <property type="evidence" value="ECO:0007669"/>
    <property type="project" value="TreeGrafter"/>
</dbReference>
<feature type="compositionally biased region" description="Polar residues" evidence="10">
    <location>
        <begin position="890"/>
        <end position="904"/>
    </location>
</feature>
<dbReference type="GO" id="GO:0008285">
    <property type="term" value="P:negative regulation of cell population proliferation"/>
    <property type="evidence" value="ECO:0007669"/>
    <property type="project" value="TreeGrafter"/>
</dbReference>
<evidence type="ECO:0000256" key="3">
    <source>
        <dbReference type="ARBA" id="ARBA00022491"/>
    </source>
</evidence>
<evidence type="ECO:0000256" key="7">
    <source>
        <dbReference type="ARBA" id="ARBA00023125"/>
    </source>
</evidence>
<feature type="compositionally biased region" description="Polar residues" evidence="10">
    <location>
        <begin position="1026"/>
        <end position="1039"/>
    </location>
</feature>
<reference evidence="11 12" key="2">
    <citation type="submission" date="2018-11" db="EMBL/GenBank/DDBJ databases">
        <authorList>
            <consortium name="Pathogen Informatics"/>
        </authorList>
    </citation>
    <scope>NUCLEOTIDE SEQUENCE [LARGE SCALE GENOMIC DNA]</scope>
</reference>
<proteinExistence type="predicted"/>
<accession>A0A0R3TLU5</accession>
<keyword evidence="5" id="KW-0156">Chromatin regulator</keyword>
<feature type="region of interest" description="Disordered" evidence="10">
    <location>
        <begin position="883"/>
        <end position="913"/>
    </location>
</feature>
<dbReference type="GO" id="GO:0000976">
    <property type="term" value="F:transcription cis-regulatory region binding"/>
    <property type="evidence" value="ECO:0007669"/>
    <property type="project" value="TreeGrafter"/>
</dbReference>
<evidence type="ECO:0000313" key="12">
    <source>
        <dbReference type="Proteomes" id="UP000278807"/>
    </source>
</evidence>
<feature type="region of interest" description="Disordered" evidence="10">
    <location>
        <begin position="833"/>
        <end position="857"/>
    </location>
</feature>
<dbReference type="PANTHER" id="PTHR12693">
    <property type="entry name" value="MENIN"/>
    <property type="match status" value="1"/>
</dbReference>
<evidence type="ECO:0000256" key="5">
    <source>
        <dbReference type="ARBA" id="ARBA00022853"/>
    </source>
</evidence>
<organism evidence="13">
    <name type="scientific">Rodentolepis nana</name>
    <name type="common">Dwarf tapeworm</name>
    <name type="synonym">Hymenolepis nana</name>
    <dbReference type="NCBI Taxonomy" id="102285"/>
    <lineage>
        <taxon>Eukaryota</taxon>
        <taxon>Metazoa</taxon>
        <taxon>Spiralia</taxon>
        <taxon>Lophotrochozoa</taxon>
        <taxon>Platyhelminthes</taxon>
        <taxon>Cestoda</taxon>
        <taxon>Eucestoda</taxon>
        <taxon>Cyclophyllidea</taxon>
        <taxon>Hymenolepididae</taxon>
        <taxon>Rodentolepis</taxon>
    </lineage>
</organism>
<keyword evidence="9" id="KW-0539">Nucleus</keyword>
<name>A0A0R3TLU5_RODNA</name>
<keyword evidence="8" id="KW-0804">Transcription</keyword>
<dbReference type="Proteomes" id="UP000278807">
    <property type="component" value="Unassembled WGS sequence"/>
</dbReference>
<keyword evidence="6" id="KW-0805">Transcription regulation</keyword>
<evidence type="ECO:0000256" key="8">
    <source>
        <dbReference type="ARBA" id="ARBA00023163"/>
    </source>
</evidence>
<evidence type="ECO:0000313" key="13">
    <source>
        <dbReference type="WBParaSite" id="HNAJ_0000823701-mRNA-1"/>
    </source>
</evidence>
<feature type="region of interest" description="Disordered" evidence="10">
    <location>
        <begin position="1014"/>
        <end position="1039"/>
    </location>
</feature>
<dbReference type="PANTHER" id="PTHR12693:SF3">
    <property type="entry name" value="MENIN"/>
    <property type="match status" value="1"/>
</dbReference>
<sequence length="1039" mass="113468">MSLRPSTNTSMRSWRRYFPLISVDSVVVLFEEMLQNNHSMESFPPSSGFEPNLAFASIILGYIENHITRDPSASLSSEASLSALSSRKRPSSSNLRSSRAVKRMKNRVLSPAPSPIEVHSPDGVLMAQDDDARSSVSMPSSDFASSPMSISMESPKSIFPILKFEDAEQLYQQFYEMIVLDPKLSSLSRNPVDSVAGGSTKRPIPQSSNRDLIKLVCDVICSHLSSSLRIRERIGHAQTIYSLLKSGQLDSFGLAYSTVAACQLLGYSDVHLALSEDHAWVEFGPPERRENADVSVMPGLGLLSSSSGDTISSSPATLLRPPPVRLEPFLHSWLYLNGYPVVCNPGVLSIAAVVAAIQPSRLIKSSVESLVGEHFSSRRLKSKMSALSTSSDGHSTRIVEGISTELLQLKQRLLWTVYRAGLLDRYPLGLTNLAEIEMGFPTPGIKASDIASDLQLTSASYTLPEVVEIRGEGIVKEVDFQPDIPLELLRRAVEINRVFFRNQHVYPYLYLANYHRRRGDVVGALHYWVEAARVIGQYNHSTEDVEIYREFLEIGTVIIPDFFRPRLGDASGPNLLENPLCMAYLLVFFDHLCLWEEGSTVPVLHVGWVDKLVTSLVRFPPAVRTQLHIEVTRSTNDESSGSVAVAAKKSRCRPSTTATTALLSAQPVNKLDDSKGEMDGVKNESAQQPLIVILPPPIPSSAGLQSSSTTGSSVLSVFPSGGEISSTLPEVDGARSASESVISSSLINNEVDDEKDEEDDNPLDVNRLMLECAAGNTKKVIARLAKASQFRILNPRFLMGVKNEPPFTSSDDLNDFFRATTESAISQKNADGLKNATKEDVKQGEEENQAVAEPVGHPGHHRELAVVSTEGEAIGIDIPSHRHLHRISPSPESSVCPSLPSIASTPPLPLHQPPLPVTMATHDEIESERTEAYLQQPISSHVGQTQSRIAEVDAPTEAEPAGAAADSKSPGVYIRFYSTKMCRIGRLLNTPGPLKTSAIKLTLTAQSEVDIGRRSRFRRSSASTSWNRIPDSNSAPATE</sequence>
<dbReference type="GO" id="GO:0006357">
    <property type="term" value="P:regulation of transcription by RNA polymerase II"/>
    <property type="evidence" value="ECO:0007669"/>
    <property type="project" value="TreeGrafter"/>
</dbReference>
<dbReference type="GO" id="GO:0035097">
    <property type="term" value="C:histone methyltransferase complex"/>
    <property type="evidence" value="ECO:0007669"/>
    <property type="project" value="TreeGrafter"/>
</dbReference>
<dbReference type="Pfam" id="PF05053">
    <property type="entry name" value="Menin"/>
    <property type="match status" value="3"/>
</dbReference>
<evidence type="ECO:0000256" key="9">
    <source>
        <dbReference type="ARBA" id="ARBA00023242"/>
    </source>
</evidence>
<evidence type="ECO:0000313" key="11">
    <source>
        <dbReference type="EMBL" id="VDO04113.1"/>
    </source>
</evidence>
<evidence type="ECO:0000256" key="2">
    <source>
        <dbReference type="ARBA" id="ARBA00021162"/>
    </source>
</evidence>
<evidence type="ECO:0000256" key="4">
    <source>
        <dbReference type="ARBA" id="ARBA00022553"/>
    </source>
</evidence>
<gene>
    <name evidence="11" type="ORF">HNAJ_LOCUS8233</name>
</gene>
<keyword evidence="3" id="KW-0678">Repressor</keyword>
<protein>
    <recommendedName>
        <fullName evidence="2">Menin</fullName>
    </recommendedName>
</protein>
<dbReference type="GO" id="GO:0000785">
    <property type="term" value="C:chromatin"/>
    <property type="evidence" value="ECO:0007669"/>
    <property type="project" value="TreeGrafter"/>
</dbReference>
<dbReference type="GO" id="GO:0003682">
    <property type="term" value="F:chromatin binding"/>
    <property type="evidence" value="ECO:0007669"/>
    <property type="project" value="TreeGrafter"/>
</dbReference>
<comment type="subcellular location">
    <subcellularLocation>
        <location evidence="1">Nucleus</location>
    </subcellularLocation>
</comment>
<feature type="compositionally biased region" description="Basic and acidic residues" evidence="10">
    <location>
        <begin position="836"/>
        <end position="845"/>
    </location>
</feature>
<keyword evidence="4" id="KW-0597">Phosphoprotein</keyword>
<keyword evidence="12" id="KW-1185">Reference proteome</keyword>
<dbReference type="OrthoDB" id="5962932at2759"/>
<dbReference type="AlphaFoldDB" id="A0A0R3TLU5"/>
<dbReference type="STRING" id="102285.A0A0R3TLU5"/>
<dbReference type="GO" id="GO:0000403">
    <property type="term" value="F:Y-form DNA binding"/>
    <property type="evidence" value="ECO:0007669"/>
    <property type="project" value="TreeGrafter"/>
</dbReference>
<keyword evidence="7" id="KW-0238">DNA-binding</keyword>
<reference evidence="13" key="1">
    <citation type="submission" date="2017-02" db="UniProtKB">
        <authorList>
            <consortium name="WormBaseParasite"/>
        </authorList>
    </citation>
    <scope>IDENTIFICATION</scope>
</reference>
<evidence type="ECO:0000256" key="10">
    <source>
        <dbReference type="SAM" id="MobiDB-lite"/>
    </source>
</evidence>